<dbReference type="Proteomes" id="UP000663846">
    <property type="component" value="Unassembled WGS sequence"/>
</dbReference>
<evidence type="ECO:0000313" key="2">
    <source>
        <dbReference type="Proteomes" id="UP000663846"/>
    </source>
</evidence>
<evidence type="ECO:0000313" key="1">
    <source>
        <dbReference type="EMBL" id="CAE6435067.1"/>
    </source>
</evidence>
<dbReference type="AlphaFoldDB" id="A0A8H2XVG2"/>
<proteinExistence type="predicted"/>
<name>A0A8H2XVG2_9AGAM</name>
<protein>
    <submittedName>
        <fullName evidence="1">Uncharacterized protein</fullName>
    </submittedName>
</protein>
<sequence>MTTPVLHPVTIEPVVLRAFSRNYEPRGAGSYFDQINSWAQRARIPAAKWSIEKTGDQYYAVPEFPDVIGHEYGNCRGQGSTQDAARQAATQHLQFFINSNQTGQVRWKFGRLDSRIGPVHFATPVLYDPPGFLECDEVIGQGSNPQAAREDSARKLFELGYCKI</sequence>
<dbReference type="EMBL" id="CAJMWS010000333">
    <property type="protein sequence ID" value="CAE6435067.1"/>
    <property type="molecule type" value="Genomic_DNA"/>
</dbReference>
<comment type="caution">
    <text evidence="1">The sequence shown here is derived from an EMBL/GenBank/DDBJ whole genome shotgun (WGS) entry which is preliminary data.</text>
</comment>
<organism evidence="1 2">
    <name type="scientific">Rhizoctonia solani</name>
    <dbReference type="NCBI Taxonomy" id="456999"/>
    <lineage>
        <taxon>Eukaryota</taxon>
        <taxon>Fungi</taxon>
        <taxon>Dikarya</taxon>
        <taxon>Basidiomycota</taxon>
        <taxon>Agaricomycotina</taxon>
        <taxon>Agaricomycetes</taxon>
        <taxon>Cantharellales</taxon>
        <taxon>Ceratobasidiaceae</taxon>
        <taxon>Rhizoctonia</taxon>
    </lineage>
</organism>
<gene>
    <name evidence="1" type="ORF">RDB_LOCUS118937</name>
</gene>
<accession>A0A8H2XVG2</accession>
<reference evidence="1" key="1">
    <citation type="submission" date="2021-01" db="EMBL/GenBank/DDBJ databases">
        <authorList>
            <person name="Kaushik A."/>
        </authorList>
    </citation>
    <scope>NUCLEOTIDE SEQUENCE</scope>
    <source>
        <strain evidence="1">AG1-1C</strain>
    </source>
</reference>